<organism evidence="1 2">
    <name type="scientific">Pararobbsia alpina</name>
    <dbReference type="NCBI Taxonomy" id="621374"/>
    <lineage>
        <taxon>Bacteria</taxon>
        <taxon>Pseudomonadati</taxon>
        <taxon>Pseudomonadota</taxon>
        <taxon>Betaproteobacteria</taxon>
        <taxon>Burkholderiales</taxon>
        <taxon>Burkholderiaceae</taxon>
        <taxon>Pararobbsia</taxon>
    </lineage>
</organism>
<dbReference type="SUPFAM" id="SSF140129">
    <property type="entry name" value="MxiH-like"/>
    <property type="match status" value="1"/>
</dbReference>
<protein>
    <submittedName>
        <fullName evidence="1">Protein MxiH</fullName>
    </submittedName>
</protein>
<sequence>MAINPYANQLVQPEAIHMHRVSNTFTSGMVKLQDELEKSLAALAADPTNPVTLAQYQANISTATLYRNAQSNTIKVLKDTDMNTIRNFV</sequence>
<dbReference type="Pfam" id="PF09392">
    <property type="entry name" value="T3SS_needle_F"/>
    <property type="match status" value="1"/>
</dbReference>
<proteinExistence type="predicted"/>
<dbReference type="GO" id="GO:0015031">
    <property type="term" value="P:protein transport"/>
    <property type="evidence" value="ECO:0007669"/>
    <property type="project" value="InterPro"/>
</dbReference>
<evidence type="ECO:0000313" key="2">
    <source>
        <dbReference type="Proteomes" id="UP000494115"/>
    </source>
</evidence>
<dbReference type="RefSeq" id="WP_217478492.1">
    <property type="nucleotide sequence ID" value="NZ_CADIKM010000031.1"/>
</dbReference>
<keyword evidence="2" id="KW-1185">Reference proteome</keyword>
<dbReference type="EMBL" id="CADIKM010000031">
    <property type="protein sequence ID" value="CAB3798879.1"/>
    <property type="molecule type" value="Genomic_DNA"/>
</dbReference>
<gene>
    <name evidence="1" type="primary">mxiH</name>
    <name evidence="1" type="ORF">LMG28138_04545</name>
</gene>
<dbReference type="InterPro" id="IPR021123">
    <property type="entry name" value="T3SS_needle-like"/>
</dbReference>
<accession>A0A6S7BHJ9</accession>
<evidence type="ECO:0000313" key="1">
    <source>
        <dbReference type="EMBL" id="CAB3798879.1"/>
    </source>
</evidence>
<name>A0A6S7BHJ9_9BURK</name>
<dbReference type="Gene3D" id="1.20.58.90">
    <property type="match status" value="1"/>
</dbReference>
<dbReference type="Proteomes" id="UP000494115">
    <property type="component" value="Unassembled WGS sequence"/>
</dbReference>
<dbReference type="AlphaFoldDB" id="A0A6S7BHJ9"/>
<reference evidence="1 2" key="1">
    <citation type="submission" date="2020-04" db="EMBL/GenBank/DDBJ databases">
        <authorList>
            <person name="De Canck E."/>
        </authorList>
    </citation>
    <scope>NUCLEOTIDE SEQUENCE [LARGE SCALE GENOMIC DNA]</scope>
    <source>
        <strain evidence="1 2">LMG 28138</strain>
    </source>
</reference>
<dbReference type="InterPro" id="IPR037203">
    <property type="entry name" value="T3SS_needle-like_sf"/>
</dbReference>